<dbReference type="InterPro" id="IPR041633">
    <property type="entry name" value="Polbeta"/>
</dbReference>
<keyword evidence="1" id="KW-0175">Coiled coil</keyword>
<dbReference type="InterPro" id="IPR043519">
    <property type="entry name" value="NT_sf"/>
</dbReference>
<name>G5JEW9_CROWT</name>
<dbReference type="RefSeq" id="WP_007313683.1">
    <property type="nucleotide sequence ID" value="NZ_AESD01001105.1"/>
</dbReference>
<dbReference type="NCBIfam" id="NF047752">
    <property type="entry name" value="MntA_antitoxin"/>
    <property type="match status" value="1"/>
</dbReference>
<evidence type="ECO:0000256" key="1">
    <source>
        <dbReference type="SAM" id="Coils"/>
    </source>
</evidence>
<gene>
    <name evidence="3" type="ORF">CWATWH0003_B306</name>
</gene>
<dbReference type="EMBL" id="AESD01001105">
    <property type="protein sequence ID" value="EHJ09266.1"/>
    <property type="molecule type" value="Genomic_DNA"/>
</dbReference>
<dbReference type="InterPro" id="IPR052930">
    <property type="entry name" value="TA_antitoxin_MntA"/>
</dbReference>
<dbReference type="AlphaFoldDB" id="G5JEW9"/>
<proteinExistence type="predicted"/>
<dbReference type="SUPFAM" id="SSF81301">
    <property type="entry name" value="Nucleotidyltransferase"/>
    <property type="match status" value="1"/>
</dbReference>
<dbReference type="CDD" id="cd05403">
    <property type="entry name" value="NT_KNTase_like"/>
    <property type="match status" value="1"/>
</dbReference>
<dbReference type="Proteomes" id="UP000003477">
    <property type="component" value="Unassembled WGS sequence"/>
</dbReference>
<feature type="coiled-coil region" evidence="1">
    <location>
        <begin position="114"/>
        <end position="141"/>
    </location>
</feature>
<protein>
    <recommendedName>
        <fullName evidence="2">Polymerase beta nucleotidyltransferase domain-containing protein</fullName>
    </recommendedName>
</protein>
<accession>G5JEW9</accession>
<comment type="caution">
    <text evidence="3">The sequence shown here is derived from an EMBL/GenBank/DDBJ whole genome shotgun (WGS) entry which is preliminary data.</text>
</comment>
<evidence type="ECO:0000313" key="3">
    <source>
        <dbReference type="EMBL" id="EHJ09266.1"/>
    </source>
</evidence>
<reference evidence="3 4" key="1">
    <citation type="journal article" date="2011" name="Front. Microbiol.">
        <title>Two Strains of Crocosphaera watsonii with Highly Conserved Genomes are Distinguished by Strain-Specific Features.</title>
        <authorList>
            <person name="Bench S.R."/>
            <person name="Ilikchyan I.N."/>
            <person name="Tripp H.J."/>
            <person name="Zehr J.P."/>
        </authorList>
    </citation>
    <scope>NUCLEOTIDE SEQUENCE [LARGE SCALE GENOMIC DNA]</scope>
    <source>
        <strain evidence="3 4">WH 0003</strain>
    </source>
</reference>
<evidence type="ECO:0000259" key="2">
    <source>
        <dbReference type="Pfam" id="PF18765"/>
    </source>
</evidence>
<dbReference type="PANTHER" id="PTHR43852">
    <property type="entry name" value="NUCLEOTIDYLTRANSFERASE"/>
    <property type="match status" value="1"/>
</dbReference>
<dbReference type="PANTHER" id="PTHR43852:SF2">
    <property type="entry name" value="PROTEIN ADENYLYLTRANSFERASE MNTA"/>
    <property type="match status" value="1"/>
</dbReference>
<sequence>MLNIDFPQLPQIQNQLKQTLPSVKMLILFGSRARKDSHSHSDWDFAALYDEAKRQQTSFSYFDIYDILADIFGISSDKIDLVSLNSCSPLIAHYIARDGQLLYEQNSGLFEDFKHQAFMNNEKLENIRKSLRQNLEHFLEARGL</sequence>
<dbReference type="GeneID" id="88769256"/>
<dbReference type="PATRIC" id="fig|423471.3.peg.5572"/>
<organism evidence="3 4">
    <name type="scientific">Crocosphaera watsonii WH 0003</name>
    <dbReference type="NCBI Taxonomy" id="423471"/>
    <lineage>
        <taxon>Bacteria</taxon>
        <taxon>Bacillati</taxon>
        <taxon>Cyanobacteriota</taxon>
        <taxon>Cyanophyceae</taxon>
        <taxon>Oscillatoriophycideae</taxon>
        <taxon>Chroococcales</taxon>
        <taxon>Aphanothecaceae</taxon>
        <taxon>Crocosphaera</taxon>
    </lineage>
</organism>
<dbReference type="Gene3D" id="3.30.460.10">
    <property type="entry name" value="Beta Polymerase, domain 2"/>
    <property type="match status" value="1"/>
</dbReference>
<feature type="domain" description="Polymerase beta nucleotidyltransferase" evidence="2">
    <location>
        <begin position="11"/>
        <end position="106"/>
    </location>
</feature>
<evidence type="ECO:0000313" key="4">
    <source>
        <dbReference type="Proteomes" id="UP000003477"/>
    </source>
</evidence>
<dbReference type="Pfam" id="PF18765">
    <property type="entry name" value="Polbeta"/>
    <property type="match status" value="1"/>
</dbReference>